<proteinExistence type="predicted"/>
<keyword evidence="2" id="KW-1185">Reference proteome</keyword>
<evidence type="ECO:0000313" key="2">
    <source>
        <dbReference type="Proteomes" id="UP000688137"/>
    </source>
</evidence>
<sequence>MNRQKFYYRQEIIEKTKKFQIPTQTKRITRSKSENKKMINQIIKYSNSATSKSKINALNNITEYNQNSIGQQRINKRRKLILYKTIHYQDNSIGLLNQLSSQTQIKLIKLPIKEIQKSTDKTQSFSNKRISYSNSFDNKQQFIQSLLYKDQDPDRINKLIKIRLTKSQLTIHSHQRDQQNQVSNENQKISIYSYQINQKDQKLIDFKYYIYKLILAFDYTYQIRKGKKKLEEILDNQQRFVGFMNLTYNLINLPLNIEGLGQMFNGTKYLIKILKPYIPQTLEKLIFEDLECQKFKQLTFQYQVFYILNNHSLLIDNITKEQIQFKVRQSKECSDLQFYIEKQFLTNNLYDVDEIQSLFEKQFNQPYEILLNEAKSICNLVIEYDYVKQLHCFCIRVQDTLSEKIKQEGNRKQFYDKGFDFNYNLLKFRQKDVYDEKLLSQLVPKKYEIIQKLDQFESKFGRIDSITNIQREYAKLGNMKHNQLYERIRILNGMILNNN</sequence>
<organism evidence="1 2">
    <name type="scientific">Paramecium primaurelia</name>
    <dbReference type="NCBI Taxonomy" id="5886"/>
    <lineage>
        <taxon>Eukaryota</taxon>
        <taxon>Sar</taxon>
        <taxon>Alveolata</taxon>
        <taxon>Ciliophora</taxon>
        <taxon>Intramacronucleata</taxon>
        <taxon>Oligohymenophorea</taxon>
        <taxon>Peniculida</taxon>
        <taxon>Parameciidae</taxon>
        <taxon>Paramecium</taxon>
    </lineage>
</organism>
<gene>
    <name evidence="1" type="ORF">PPRIM_AZ9-3.1.T1610041</name>
</gene>
<dbReference type="AlphaFoldDB" id="A0A8S1QHM7"/>
<reference evidence="1" key="1">
    <citation type="submission" date="2021-01" db="EMBL/GenBank/DDBJ databases">
        <authorList>
            <consortium name="Genoscope - CEA"/>
            <person name="William W."/>
        </authorList>
    </citation>
    <scope>NUCLEOTIDE SEQUENCE</scope>
</reference>
<accession>A0A8S1QHM7</accession>
<protein>
    <submittedName>
        <fullName evidence="1">Uncharacterized protein</fullName>
    </submittedName>
</protein>
<dbReference type="OMA" id="FTNQTIR"/>
<dbReference type="Proteomes" id="UP000688137">
    <property type="component" value="Unassembled WGS sequence"/>
</dbReference>
<comment type="caution">
    <text evidence="1">The sequence shown here is derived from an EMBL/GenBank/DDBJ whole genome shotgun (WGS) entry which is preliminary data.</text>
</comment>
<dbReference type="EMBL" id="CAJJDM010000166">
    <property type="protein sequence ID" value="CAD8114724.1"/>
    <property type="molecule type" value="Genomic_DNA"/>
</dbReference>
<name>A0A8S1QHM7_PARPR</name>
<evidence type="ECO:0000313" key="1">
    <source>
        <dbReference type="EMBL" id="CAD8114724.1"/>
    </source>
</evidence>